<dbReference type="OMA" id="PNNTTIH"/>
<evidence type="ECO:0000313" key="5">
    <source>
        <dbReference type="EnsemblPlants" id="AES77679"/>
    </source>
</evidence>
<proteinExistence type="predicted"/>
<keyword evidence="1 4" id="KW-0808">Transferase</keyword>
<evidence type="ECO:0000313" key="3">
    <source>
        <dbReference type="EMBL" id="AES77679.1"/>
    </source>
</evidence>
<dbReference type="EnsemblPlants" id="AES77679">
    <property type="protein sequence ID" value="AES77679"/>
    <property type="gene ID" value="MTR_7g014180"/>
</dbReference>
<dbReference type="Gramene" id="rna38539">
    <property type="protein sequence ID" value="RHN44420.1"/>
    <property type="gene ID" value="gene38539"/>
</dbReference>
<accession>G7L651</accession>
<keyword evidence="6" id="KW-1185">Reference proteome</keyword>
<dbReference type="EMBL" id="PSQE01000007">
    <property type="protein sequence ID" value="RHN44420.1"/>
    <property type="molecule type" value="Genomic_DNA"/>
</dbReference>
<dbReference type="STRING" id="3880.G7L651"/>
<evidence type="ECO:0000313" key="4">
    <source>
        <dbReference type="EMBL" id="RHN44420.1"/>
    </source>
</evidence>
<gene>
    <name evidence="5" type="primary">11421565</name>
    <name evidence="3" type="ordered locus">MTR_7g014180</name>
    <name evidence="4" type="ORF">MtrunA17_Chr7g0219251</name>
</gene>
<dbReference type="OrthoDB" id="1862401at2759"/>
<reference evidence="4" key="4">
    <citation type="journal article" date="2018" name="Nat. Plants">
        <title>Whole-genome landscape of Medicago truncatula symbiotic genes.</title>
        <authorList>
            <person name="Pecrix Y."/>
            <person name="Gamas P."/>
            <person name="Carrere S."/>
        </authorList>
    </citation>
    <scope>NUCLEOTIDE SEQUENCE</scope>
    <source>
        <tissue evidence="4">Leaves</tissue>
    </source>
</reference>
<evidence type="ECO:0000313" key="6">
    <source>
        <dbReference type="Proteomes" id="UP000002051"/>
    </source>
</evidence>
<dbReference type="PaxDb" id="3880-AES77679"/>
<reference evidence="3 6" key="2">
    <citation type="journal article" date="2014" name="BMC Genomics">
        <title>An improved genome release (version Mt4.0) for the model legume Medicago truncatula.</title>
        <authorList>
            <person name="Tang H."/>
            <person name="Krishnakumar V."/>
            <person name="Bidwell S."/>
            <person name="Rosen B."/>
            <person name="Chan A."/>
            <person name="Zhou S."/>
            <person name="Gentzbittel L."/>
            <person name="Childs K.L."/>
            <person name="Yandell M."/>
            <person name="Gundlach H."/>
            <person name="Mayer K.F."/>
            <person name="Schwartz D.C."/>
            <person name="Town C.D."/>
        </authorList>
    </citation>
    <scope>GENOME REANNOTATION</scope>
    <source>
        <strain evidence="3">A17</strain>
        <strain evidence="5 6">cv. Jemalong A17</strain>
    </source>
</reference>
<dbReference type="InterPro" id="IPR023213">
    <property type="entry name" value="CAT-like_dom_sf"/>
</dbReference>
<evidence type="ECO:0000256" key="1">
    <source>
        <dbReference type="ARBA" id="ARBA00022679"/>
    </source>
</evidence>
<dbReference type="Pfam" id="PF02458">
    <property type="entry name" value="Transferase"/>
    <property type="match status" value="1"/>
</dbReference>
<evidence type="ECO:0000256" key="2">
    <source>
        <dbReference type="ARBA" id="ARBA00023315"/>
    </source>
</evidence>
<dbReference type="EMBL" id="CM001223">
    <property type="protein sequence ID" value="AES77679.1"/>
    <property type="molecule type" value="Genomic_DNA"/>
</dbReference>
<reference evidence="3 6" key="1">
    <citation type="journal article" date="2011" name="Nature">
        <title>The Medicago genome provides insight into the evolution of rhizobial symbioses.</title>
        <authorList>
            <person name="Young N.D."/>
            <person name="Debelle F."/>
            <person name="Oldroyd G.E."/>
            <person name="Geurts R."/>
            <person name="Cannon S.B."/>
            <person name="Udvardi M.K."/>
            <person name="Benedito V.A."/>
            <person name="Mayer K.F."/>
            <person name="Gouzy J."/>
            <person name="Schoof H."/>
            <person name="Van de Peer Y."/>
            <person name="Proost S."/>
            <person name="Cook D.R."/>
            <person name="Meyers B.C."/>
            <person name="Spannagl M."/>
            <person name="Cheung F."/>
            <person name="De Mita S."/>
            <person name="Krishnakumar V."/>
            <person name="Gundlach H."/>
            <person name="Zhou S."/>
            <person name="Mudge J."/>
            <person name="Bharti A.K."/>
            <person name="Murray J.D."/>
            <person name="Naoumkina M.A."/>
            <person name="Rosen B."/>
            <person name="Silverstein K.A."/>
            <person name="Tang H."/>
            <person name="Rombauts S."/>
            <person name="Zhao P.X."/>
            <person name="Zhou P."/>
            <person name="Barbe V."/>
            <person name="Bardou P."/>
            <person name="Bechner M."/>
            <person name="Bellec A."/>
            <person name="Berger A."/>
            <person name="Berges H."/>
            <person name="Bidwell S."/>
            <person name="Bisseling T."/>
            <person name="Choisne N."/>
            <person name="Couloux A."/>
            <person name="Denny R."/>
            <person name="Deshpande S."/>
            <person name="Dai X."/>
            <person name="Doyle J.J."/>
            <person name="Dudez A.M."/>
            <person name="Farmer A.D."/>
            <person name="Fouteau S."/>
            <person name="Franken C."/>
            <person name="Gibelin C."/>
            <person name="Gish J."/>
            <person name="Goldstein S."/>
            <person name="Gonzalez A.J."/>
            <person name="Green P.J."/>
            <person name="Hallab A."/>
            <person name="Hartog M."/>
            <person name="Hua A."/>
            <person name="Humphray S.J."/>
            <person name="Jeong D.H."/>
            <person name="Jing Y."/>
            <person name="Jocker A."/>
            <person name="Kenton S.M."/>
            <person name="Kim D.J."/>
            <person name="Klee K."/>
            <person name="Lai H."/>
            <person name="Lang C."/>
            <person name="Lin S."/>
            <person name="Macmil S.L."/>
            <person name="Magdelenat G."/>
            <person name="Matthews L."/>
            <person name="McCorrison J."/>
            <person name="Monaghan E.L."/>
            <person name="Mun J.H."/>
            <person name="Najar F.Z."/>
            <person name="Nicholson C."/>
            <person name="Noirot C."/>
            <person name="O'Bleness M."/>
            <person name="Paule C.R."/>
            <person name="Poulain J."/>
            <person name="Prion F."/>
            <person name="Qin B."/>
            <person name="Qu C."/>
            <person name="Retzel E.F."/>
            <person name="Riddle C."/>
            <person name="Sallet E."/>
            <person name="Samain S."/>
            <person name="Samson N."/>
            <person name="Sanders I."/>
            <person name="Saurat O."/>
            <person name="Scarpelli C."/>
            <person name="Schiex T."/>
            <person name="Segurens B."/>
            <person name="Severin A.J."/>
            <person name="Sherrier D.J."/>
            <person name="Shi R."/>
            <person name="Sims S."/>
            <person name="Singer S.R."/>
            <person name="Sinharoy S."/>
            <person name="Sterck L."/>
            <person name="Viollet A."/>
            <person name="Wang B.B."/>
            <person name="Wang K."/>
            <person name="Wang M."/>
            <person name="Wang X."/>
            <person name="Warfsmann J."/>
            <person name="Weissenbach J."/>
            <person name="White D.D."/>
            <person name="White J.D."/>
            <person name="Wiley G.B."/>
            <person name="Wincker P."/>
            <person name="Xing Y."/>
            <person name="Yang L."/>
            <person name="Yao Z."/>
            <person name="Ying F."/>
            <person name="Zhai J."/>
            <person name="Zhou L."/>
            <person name="Zuber A."/>
            <person name="Denarie J."/>
            <person name="Dixon R.A."/>
            <person name="May G.D."/>
            <person name="Schwartz D.C."/>
            <person name="Rogers J."/>
            <person name="Quetier F."/>
            <person name="Town C.D."/>
            <person name="Roe B.A."/>
        </authorList>
    </citation>
    <scope>NUCLEOTIDE SEQUENCE [LARGE SCALE GENOMIC DNA]</scope>
    <source>
        <strain evidence="3">A17</strain>
        <strain evidence="5 6">cv. Jemalong A17</strain>
    </source>
</reference>
<dbReference type="Proteomes" id="UP000002051">
    <property type="component" value="Unassembled WGS sequence"/>
</dbReference>
<dbReference type="HOGENOM" id="CLU_1520095_0_0_1"/>
<protein>
    <submittedName>
        <fullName evidence="3">Anthocyanin 5-aromatic acyltransferase</fullName>
    </submittedName>
    <submittedName>
        <fullName evidence="4">Putative isoflavone-7-O-beta-glucoside 6''-O-malonyltransferase</fullName>
        <ecNumber evidence="4">2.3.1.115</ecNumber>
    </submittedName>
</protein>
<dbReference type="PANTHER" id="PTHR31625">
    <property type="match status" value="1"/>
</dbReference>
<dbReference type="GO" id="GO:0047164">
    <property type="term" value="F:isoflavone-7-O-beta-glucoside 6''-O-malonyltransferase activity"/>
    <property type="evidence" value="ECO:0007669"/>
    <property type="project" value="UniProtKB-EC"/>
</dbReference>
<organism evidence="3 6">
    <name type="scientific">Medicago truncatula</name>
    <name type="common">Barrel medic</name>
    <name type="synonym">Medicago tribuloides</name>
    <dbReference type="NCBI Taxonomy" id="3880"/>
    <lineage>
        <taxon>Eukaryota</taxon>
        <taxon>Viridiplantae</taxon>
        <taxon>Streptophyta</taxon>
        <taxon>Embryophyta</taxon>
        <taxon>Tracheophyta</taxon>
        <taxon>Spermatophyta</taxon>
        <taxon>Magnoliopsida</taxon>
        <taxon>eudicotyledons</taxon>
        <taxon>Gunneridae</taxon>
        <taxon>Pentapetalae</taxon>
        <taxon>rosids</taxon>
        <taxon>fabids</taxon>
        <taxon>Fabales</taxon>
        <taxon>Fabaceae</taxon>
        <taxon>Papilionoideae</taxon>
        <taxon>50 kb inversion clade</taxon>
        <taxon>NPAAA clade</taxon>
        <taxon>Hologalegina</taxon>
        <taxon>IRL clade</taxon>
        <taxon>Trifolieae</taxon>
        <taxon>Medicago</taxon>
    </lineage>
</organism>
<keyword evidence="2 3" id="KW-0012">Acyltransferase</keyword>
<reference evidence="5" key="3">
    <citation type="submission" date="2015-04" db="UniProtKB">
        <authorList>
            <consortium name="EnsemblPlants"/>
        </authorList>
    </citation>
    <scope>IDENTIFICATION</scope>
    <source>
        <strain evidence="5">cv. Jemalong A17</strain>
    </source>
</reference>
<dbReference type="Gene3D" id="3.30.559.10">
    <property type="entry name" value="Chloramphenicol acetyltransferase-like domain"/>
    <property type="match status" value="1"/>
</dbReference>
<name>G7L651_MEDTR</name>
<dbReference type="InterPro" id="IPR051504">
    <property type="entry name" value="Plant_metabolite_acyltrans"/>
</dbReference>
<dbReference type="AlphaFoldDB" id="G7L651"/>
<dbReference type="EC" id="2.3.1.115" evidence="4"/>
<sequence length="177" mass="19899">MASSSNIKIHEHIKVVPPSSNQTTSISLTFFDIFWLRFHPIEYILFYTLPNSQSDTSFFFQTIVPNLKSSLSLTLQHFLPLAGNIVWDFESQNPKIQYTPNDGVSLLIAESDLDFNHVIENSPKEAYLSRSFIPHLKSTNSFASIISLQITLFPKRGFSIGISTHHAVLDGKSVGIN</sequence>
<dbReference type="Proteomes" id="UP000265566">
    <property type="component" value="Chromosome 7"/>
</dbReference>